<organism evidence="1 2">
    <name type="scientific">Romanomermis culicivorax</name>
    <name type="common">Nematode worm</name>
    <dbReference type="NCBI Taxonomy" id="13658"/>
    <lineage>
        <taxon>Eukaryota</taxon>
        <taxon>Metazoa</taxon>
        <taxon>Ecdysozoa</taxon>
        <taxon>Nematoda</taxon>
        <taxon>Enoplea</taxon>
        <taxon>Dorylaimia</taxon>
        <taxon>Mermithida</taxon>
        <taxon>Mermithoidea</taxon>
        <taxon>Mermithidae</taxon>
        <taxon>Romanomermis</taxon>
    </lineage>
</organism>
<keyword evidence="1" id="KW-1185">Reference proteome</keyword>
<reference evidence="2" key="1">
    <citation type="submission" date="2022-11" db="UniProtKB">
        <authorList>
            <consortium name="WormBaseParasite"/>
        </authorList>
    </citation>
    <scope>IDENTIFICATION</scope>
</reference>
<sequence>MAFTTASLFFFCRSVRNWVPRRQTIVGVKGIRGPPFSCSNASFAGRGLNGFKRLMETVCGWPGASSESMVTTFWAAPEASVIRKGPMEWGWILLALHKLVRRTRSLTAKSRFQALQSKYSLLMAAAVSKLALIVSCILSCAC</sequence>
<name>A0A915I8E4_ROMCU</name>
<dbReference type="AlphaFoldDB" id="A0A915I8E4"/>
<accession>A0A915I8E4</accession>
<dbReference type="WBParaSite" id="nRc.2.0.1.t10430-RA">
    <property type="protein sequence ID" value="nRc.2.0.1.t10430-RA"/>
    <property type="gene ID" value="nRc.2.0.1.g10430"/>
</dbReference>
<evidence type="ECO:0000313" key="1">
    <source>
        <dbReference type="Proteomes" id="UP000887565"/>
    </source>
</evidence>
<protein>
    <submittedName>
        <fullName evidence="2">Secreted protein</fullName>
    </submittedName>
</protein>
<proteinExistence type="predicted"/>
<evidence type="ECO:0000313" key="2">
    <source>
        <dbReference type="WBParaSite" id="nRc.2.0.1.t10430-RA"/>
    </source>
</evidence>
<dbReference type="Proteomes" id="UP000887565">
    <property type="component" value="Unplaced"/>
</dbReference>